<dbReference type="Proteomes" id="UP000238327">
    <property type="component" value="Chromosome"/>
</dbReference>
<dbReference type="InterPro" id="IPR017592">
    <property type="entry name" value="Pilus_assmbl_Flp-typ_CpaB"/>
</dbReference>
<dbReference type="InterPro" id="IPR031571">
    <property type="entry name" value="RcpC_dom"/>
</dbReference>
<dbReference type="OrthoDB" id="163768at2"/>
<feature type="compositionally biased region" description="Basic and acidic residues" evidence="1">
    <location>
        <begin position="235"/>
        <end position="246"/>
    </location>
</feature>
<evidence type="ECO:0000259" key="3">
    <source>
        <dbReference type="SMART" id="SM00858"/>
    </source>
</evidence>
<proteinExistence type="predicted"/>
<dbReference type="Pfam" id="PF16976">
    <property type="entry name" value="RcpC"/>
    <property type="match status" value="1"/>
</dbReference>
<feature type="chain" id="PRO_5015329030" evidence="2">
    <location>
        <begin position="24"/>
        <end position="343"/>
    </location>
</feature>
<evidence type="ECO:0000313" key="5">
    <source>
        <dbReference type="Proteomes" id="UP000238327"/>
    </source>
</evidence>
<evidence type="ECO:0000313" key="4">
    <source>
        <dbReference type="EMBL" id="AVO54472.1"/>
    </source>
</evidence>
<gene>
    <name evidence="4" type="primary">cpaB</name>
    <name evidence="4" type="ORF">C7A17_17460</name>
</gene>
<feature type="signal peptide" evidence="2">
    <location>
        <begin position="1"/>
        <end position="23"/>
    </location>
</feature>
<evidence type="ECO:0000256" key="2">
    <source>
        <dbReference type="SAM" id="SignalP"/>
    </source>
</evidence>
<feature type="domain" description="SAF" evidence="3">
    <location>
        <begin position="48"/>
        <end position="114"/>
    </location>
</feature>
<dbReference type="SMART" id="SM00858">
    <property type="entry name" value="SAF"/>
    <property type="match status" value="1"/>
</dbReference>
<accession>A0A2R3QRZ8</accession>
<evidence type="ECO:0000256" key="1">
    <source>
        <dbReference type="SAM" id="MobiDB-lite"/>
    </source>
</evidence>
<reference evidence="4 5" key="1">
    <citation type="submission" date="2018-03" db="EMBL/GenBank/DDBJ databases">
        <title>Complete genome sequence and methylome analysis of Pseudomonas mendocina NEB 698.</title>
        <authorList>
            <person name="Morgan R.D."/>
        </authorList>
    </citation>
    <scope>NUCLEOTIDE SEQUENCE [LARGE SCALE GENOMIC DNA]</scope>
    <source>
        <strain evidence="4 5">NEB698</strain>
    </source>
</reference>
<dbReference type="AlphaFoldDB" id="A0A2R3QRZ8"/>
<dbReference type="CDD" id="cd11614">
    <property type="entry name" value="SAF_CpaB_FlgA_like"/>
    <property type="match status" value="1"/>
</dbReference>
<keyword evidence="2" id="KW-0732">Signal</keyword>
<dbReference type="NCBIfam" id="TIGR03177">
    <property type="entry name" value="pilus_cpaB"/>
    <property type="match status" value="1"/>
</dbReference>
<protein>
    <submittedName>
        <fullName evidence="4">Flp pilus assembly protein CpaB</fullName>
    </submittedName>
</protein>
<dbReference type="InterPro" id="IPR013974">
    <property type="entry name" value="SAF"/>
</dbReference>
<dbReference type="Pfam" id="PF08666">
    <property type="entry name" value="SAF"/>
    <property type="match status" value="1"/>
</dbReference>
<dbReference type="EMBL" id="CP027657">
    <property type="protein sequence ID" value="AVO54472.1"/>
    <property type="molecule type" value="Genomic_DNA"/>
</dbReference>
<organism evidence="4 5">
    <name type="scientific">Ectopseudomonas mendocina</name>
    <name type="common">Pseudomonas mendocina</name>
    <dbReference type="NCBI Taxonomy" id="300"/>
    <lineage>
        <taxon>Bacteria</taxon>
        <taxon>Pseudomonadati</taxon>
        <taxon>Pseudomonadota</taxon>
        <taxon>Gammaproteobacteria</taxon>
        <taxon>Pseudomonadales</taxon>
        <taxon>Pseudomonadaceae</taxon>
        <taxon>Ectopseudomonas</taxon>
    </lineage>
</organism>
<name>A0A2R3QRZ8_ECTME</name>
<dbReference type="RefSeq" id="WP_106739204.1">
    <property type="nucleotide sequence ID" value="NZ_CP027657.1"/>
</dbReference>
<sequence length="343" mass="36935">MKTPSALLLAGTLLVAGSAALLARVLLTPPPPPPVVEKPVEASKPTYPAVLVASRDLRPGDFIDASAVEWKASDNAYDERLYYTRGSEAASQLTGAGVRLPVAAGTPLTSALLVKPNEPGFIATVITPGMRAITVPTSQTASQYSMLTSGDRVDVVVNLQRENEQDTGIIQNGDLMKVLIRHTEGEASEQRQRMIRQVLGATSQSPVPRLAAQTLLQNVRVLSLNNRVRSPLQQRPEETEKSRKNPDAYPNPWAETVTLEVPPAYAERLALASQIGTLQLVLRSSQDIGDGLVRPGTGKVTTLAQTTSVYSASTPAKQSFDKAPSARVFHGDARNDVYFDDYK</sequence>
<feature type="region of interest" description="Disordered" evidence="1">
    <location>
        <begin position="227"/>
        <end position="253"/>
    </location>
</feature>